<dbReference type="AlphaFoldDB" id="A0A0A8ZP65"/>
<accession>A0A0A8ZP65</accession>
<proteinExistence type="predicted"/>
<reference evidence="1" key="1">
    <citation type="submission" date="2014-09" db="EMBL/GenBank/DDBJ databases">
        <authorList>
            <person name="Magalhaes I.L.F."/>
            <person name="Oliveira U."/>
            <person name="Santos F.R."/>
            <person name="Vidigal T.H.D.A."/>
            <person name="Brescovit A.D."/>
            <person name="Santos A.J."/>
        </authorList>
    </citation>
    <scope>NUCLEOTIDE SEQUENCE</scope>
    <source>
        <tissue evidence="1">Shoot tissue taken approximately 20 cm above the soil surface</tissue>
    </source>
</reference>
<evidence type="ECO:0000313" key="1">
    <source>
        <dbReference type="EMBL" id="JAD39498.1"/>
    </source>
</evidence>
<dbReference type="EMBL" id="GBRH01258397">
    <property type="protein sequence ID" value="JAD39498.1"/>
    <property type="molecule type" value="Transcribed_RNA"/>
</dbReference>
<protein>
    <submittedName>
        <fullName evidence="1">Uncharacterized protein</fullName>
    </submittedName>
</protein>
<organism evidence="1">
    <name type="scientific">Arundo donax</name>
    <name type="common">Giant reed</name>
    <name type="synonym">Donax arundinaceus</name>
    <dbReference type="NCBI Taxonomy" id="35708"/>
    <lineage>
        <taxon>Eukaryota</taxon>
        <taxon>Viridiplantae</taxon>
        <taxon>Streptophyta</taxon>
        <taxon>Embryophyta</taxon>
        <taxon>Tracheophyta</taxon>
        <taxon>Spermatophyta</taxon>
        <taxon>Magnoliopsida</taxon>
        <taxon>Liliopsida</taxon>
        <taxon>Poales</taxon>
        <taxon>Poaceae</taxon>
        <taxon>PACMAD clade</taxon>
        <taxon>Arundinoideae</taxon>
        <taxon>Arundineae</taxon>
        <taxon>Arundo</taxon>
    </lineage>
</organism>
<name>A0A0A8ZP65_ARUDO</name>
<reference evidence="1" key="2">
    <citation type="journal article" date="2015" name="Data Brief">
        <title>Shoot transcriptome of the giant reed, Arundo donax.</title>
        <authorList>
            <person name="Barrero R.A."/>
            <person name="Guerrero F.D."/>
            <person name="Moolhuijzen P."/>
            <person name="Goolsby J.A."/>
            <person name="Tidwell J."/>
            <person name="Bellgard S.E."/>
            <person name="Bellgard M.I."/>
        </authorList>
    </citation>
    <scope>NUCLEOTIDE SEQUENCE</scope>
    <source>
        <tissue evidence="1">Shoot tissue taken approximately 20 cm above the soil surface</tissue>
    </source>
</reference>
<sequence length="36" mass="4198">MPSSFKSSKLSIHIVYFNLASYYSSCPEDCYYCYSL</sequence>